<feature type="region of interest" description="Disordered" evidence="10">
    <location>
        <begin position="581"/>
        <end position="614"/>
    </location>
</feature>
<keyword evidence="5 7" id="KW-0346">Stress response</keyword>
<evidence type="ECO:0000256" key="4">
    <source>
        <dbReference type="ARBA" id="ARBA00022840"/>
    </source>
</evidence>
<dbReference type="HAMAP" id="MF_00332">
    <property type="entry name" value="DnaK"/>
    <property type="match status" value="1"/>
</dbReference>
<dbReference type="InterPro" id="IPR018181">
    <property type="entry name" value="Heat_shock_70_CS"/>
</dbReference>
<dbReference type="NCBIfam" id="TIGR02350">
    <property type="entry name" value="prok_dnaK"/>
    <property type="match status" value="1"/>
</dbReference>
<dbReference type="Gene3D" id="3.90.640.10">
    <property type="entry name" value="Actin, Chain A, domain 4"/>
    <property type="match status" value="1"/>
</dbReference>
<dbReference type="Gene3D" id="1.20.1270.10">
    <property type="match status" value="1"/>
</dbReference>
<dbReference type="PROSITE" id="PS00329">
    <property type="entry name" value="HSP70_2"/>
    <property type="match status" value="1"/>
</dbReference>
<dbReference type="OrthoDB" id="9766019at2"/>
<keyword evidence="12" id="KW-1185">Reference proteome</keyword>
<feature type="modified residue" description="Phosphothreonine; by autocatalysis" evidence="7">
    <location>
        <position position="175"/>
    </location>
</feature>
<evidence type="ECO:0000256" key="7">
    <source>
        <dbReference type="HAMAP-Rule" id="MF_00332"/>
    </source>
</evidence>
<evidence type="ECO:0000256" key="3">
    <source>
        <dbReference type="ARBA" id="ARBA00022741"/>
    </source>
</evidence>
<dbReference type="NCBIfam" id="NF001413">
    <property type="entry name" value="PRK00290.1"/>
    <property type="match status" value="1"/>
</dbReference>
<comment type="similarity">
    <text evidence="1 7 8">Belongs to the heat shock protein 70 family.</text>
</comment>
<dbReference type="FunFam" id="3.30.420.40:FF:000071">
    <property type="entry name" value="Molecular chaperone DnaK"/>
    <property type="match status" value="1"/>
</dbReference>
<dbReference type="SUPFAM" id="SSF100934">
    <property type="entry name" value="Heat shock protein 70kD (HSP70), C-terminal subdomain"/>
    <property type="match status" value="1"/>
</dbReference>
<evidence type="ECO:0000256" key="1">
    <source>
        <dbReference type="ARBA" id="ARBA00007381"/>
    </source>
</evidence>
<evidence type="ECO:0000313" key="12">
    <source>
        <dbReference type="Proteomes" id="UP000298860"/>
    </source>
</evidence>
<dbReference type="PRINTS" id="PR00301">
    <property type="entry name" value="HEATSHOCK70"/>
</dbReference>
<dbReference type="PROSITE" id="PS00297">
    <property type="entry name" value="HSP70_1"/>
    <property type="match status" value="1"/>
</dbReference>
<evidence type="ECO:0000256" key="5">
    <source>
        <dbReference type="ARBA" id="ARBA00023016"/>
    </source>
</evidence>
<accession>A0A4D4JFY3</accession>
<protein>
    <recommendedName>
        <fullName evidence="7">Chaperone protein DnaK</fullName>
    </recommendedName>
    <alternativeName>
        <fullName evidence="7">HSP70</fullName>
    </alternativeName>
    <alternativeName>
        <fullName evidence="7">Heat shock 70 kDa protein</fullName>
    </alternativeName>
    <alternativeName>
        <fullName evidence="7">Heat shock protein 70</fullName>
    </alternativeName>
</protein>
<dbReference type="Proteomes" id="UP000298860">
    <property type="component" value="Unassembled WGS sequence"/>
</dbReference>
<dbReference type="RefSeq" id="WP_137816203.1">
    <property type="nucleotide sequence ID" value="NZ_BJFL01000037.1"/>
</dbReference>
<feature type="coiled-coil region" evidence="9">
    <location>
        <begin position="483"/>
        <end position="510"/>
    </location>
</feature>
<organism evidence="11 12">
    <name type="scientific">Gandjariella thermophila</name>
    <dbReference type="NCBI Taxonomy" id="1931992"/>
    <lineage>
        <taxon>Bacteria</taxon>
        <taxon>Bacillati</taxon>
        <taxon>Actinomycetota</taxon>
        <taxon>Actinomycetes</taxon>
        <taxon>Pseudonocardiales</taxon>
        <taxon>Pseudonocardiaceae</taxon>
        <taxon>Gandjariella</taxon>
    </lineage>
</organism>
<keyword evidence="4 7" id="KW-0067">ATP-binding</keyword>
<dbReference type="CDD" id="cd10234">
    <property type="entry name" value="ASKHA_NBD_HSP70_DnaK-like"/>
    <property type="match status" value="1"/>
</dbReference>
<reference evidence="12" key="1">
    <citation type="submission" date="2019-04" db="EMBL/GenBank/DDBJ databases">
        <title>Draft genome sequence of Pseudonocardiaceae bacterium SL3-2-4.</title>
        <authorList>
            <person name="Ningsih F."/>
            <person name="Yokota A."/>
            <person name="Sakai Y."/>
            <person name="Nanatani K."/>
            <person name="Yabe S."/>
            <person name="Oetari A."/>
            <person name="Sjamsuridzal W."/>
        </authorList>
    </citation>
    <scope>NUCLEOTIDE SEQUENCE [LARGE SCALE GENOMIC DNA]</scope>
    <source>
        <strain evidence="12">SL3-2-4</strain>
    </source>
</reference>
<dbReference type="Pfam" id="PF00012">
    <property type="entry name" value="HSP70"/>
    <property type="match status" value="1"/>
</dbReference>
<sequence length="614" mass="66128">MARAVGIDLGTTNSVVAVLEGGEPTVIANSEGSRTTPSIVAFAKNGEILVGQPAKNQAVTNVDRTIRSVKRHMGTDWKTEIDGKKYTPQEISARVLMKLKRDAEAYLGEEITDAVITVPAYFEDAQRQATKEAGQIAGMNVLRIVNEPTAAALAYGLEKGEKEQTILVFDLGGGTFDVSLLEVGEGVVEVRATSGDNHLGGDDWDQRIVDWLVDKFKASHGIDLTKDRMAMQRIREAAEKAKIELSSSSTTNINLPYITVDADKNPLFLDESLSRAEFQRITSDLLDRCRSPFHNVIKDAGIKVADIDHVVLVGGSTRMPAVTELVKELTGGKEPNKGVNPDEVVAVGASLQAGVLKGEVKDVLLLDVTPLSLGIETKGGIMTKLIERNTTIPTKRSEIFTTADDNQPSVQIQVYQGEREIAAQNKKLGMFELTGIPPAPRGVPQIEVSFDIDANGIVHVTAKDMATGKEQGMTITGGSALPKDEIDRMIKDAEAHAEEDRRRREEAEVRNQAETLVYTTEKFVKDNDEKLPSDVKEKVTKAADEAKEALKGTDVAAIRAAMEKLTTESQAMGQAMYAQTDASAAGAGDGGASSSSGKADDVVDAEIVDEDEKK</sequence>
<dbReference type="InterPro" id="IPR012725">
    <property type="entry name" value="Chaperone_DnaK"/>
</dbReference>
<dbReference type="PROSITE" id="PS01036">
    <property type="entry name" value="HSP70_3"/>
    <property type="match status" value="1"/>
</dbReference>
<comment type="function">
    <text evidence="7">Acts as a chaperone.</text>
</comment>
<feature type="compositionally biased region" description="Low complexity" evidence="10">
    <location>
        <begin position="581"/>
        <end position="597"/>
    </location>
</feature>
<dbReference type="Gene3D" id="3.30.420.40">
    <property type="match status" value="2"/>
</dbReference>
<dbReference type="SUPFAM" id="SSF53067">
    <property type="entry name" value="Actin-like ATPase domain"/>
    <property type="match status" value="2"/>
</dbReference>
<dbReference type="FunFam" id="3.90.640.10:FF:000003">
    <property type="entry name" value="Molecular chaperone DnaK"/>
    <property type="match status" value="1"/>
</dbReference>
<dbReference type="GO" id="GO:0140662">
    <property type="term" value="F:ATP-dependent protein folding chaperone"/>
    <property type="evidence" value="ECO:0007669"/>
    <property type="project" value="InterPro"/>
</dbReference>
<comment type="induction">
    <text evidence="7">By stress conditions e.g. heat shock.</text>
</comment>
<dbReference type="Gene3D" id="2.60.34.10">
    <property type="entry name" value="Substrate Binding Domain Of DNAk, Chain A, domain 1"/>
    <property type="match status" value="1"/>
</dbReference>
<name>A0A4D4JFY3_9PSEU</name>
<dbReference type="EMBL" id="BJFL01000037">
    <property type="protein sequence ID" value="GDY33239.1"/>
    <property type="molecule type" value="Genomic_DNA"/>
</dbReference>
<feature type="compositionally biased region" description="Acidic residues" evidence="10">
    <location>
        <begin position="602"/>
        <end position="614"/>
    </location>
</feature>
<dbReference type="PANTHER" id="PTHR19375">
    <property type="entry name" value="HEAT SHOCK PROTEIN 70KDA"/>
    <property type="match status" value="1"/>
</dbReference>
<keyword evidence="3 7" id="KW-0547">Nucleotide-binding</keyword>
<evidence type="ECO:0000313" key="11">
    <source>
        <dbReference type="EMBL" id="GDY33239.1"/>
    </source>
</evidence>
<comment type="caution">
    <text evidence="11">The sequence shown here is derived from an EMBL/GenBank/DDBJ whole genome shotgun (WGS) entry which is preliminary data.</text>
</comment>
<dbReference type="FunFam" id="2.60.34.10:FF:000014">
    <property type="entry name" value="Chaperone protein DnaK HSP70"/>
    <property type="match status" value="1"/>
</dbReference>
<evidence type="ECO:0000256" key="10">
    <source>
        <dbReference type="SAM" id="MobiDB-lite"/>
    </source>
</evidence>
<dbReference type="InterPro" id="IPR043129">
    <property type="entry name" value="ATPase_NBD"/>
</dbReference>
<keyword evidence="6 7" id="KW-0143">Chaperone</keyword>
<evidence type="ECO:0000256" key="9">
    <source>
        <dbReference type="SAM" id="Coils"/>
    </source>
</evidence>
<dbReference type="GO" id="GO:0005524">
    <property type="term" value="F:ATP binding"/>
    <property type="evidence" value="ECO:0007669"/>
    <property type="project" value="UniProtKB-UniRule"/>
</dbReference>
<keyword evidence="9" id="KW-0175">Coiled coil</keyword>
<dbReference type="FunFam" id="1.20.1270.10:FF:000001">
    <property type="entry name" value="Molecular chaperone DnaK"/>
    <property type="match status" value="1"/>
</dbReference>
<evidence type="ECO:0000256" key="2">
    <source>
        <dbReference type="ARBA" id="ARBA00022553"/>
    </source>
</evidence>
<dbReference type="GO" id="GO:0051082">
    <property type="term" value="F:unfolded protein binding"/>
    <property type="evidence" value="ECO:0007669"/>
    <property type="project" value="InterPro"/>
</dbReference>
<dbReference type="InterPro" id="IPR029047">
    <property type="entry name" value="HSP70_peptide-bd_sf"/>
</dbReference>
<keyword evidence="2 7" id="KW-0597">Phosphoprotein</keyword>
<dbReference type="InterPro" id="IPR029048">
    <property type="entry name" value="HSP70_C_sf"/>
</dbReference>
<evidence type="ECO:0000256" key="6">
    <source>
        <dbReference type="ARBA" id="ARBA00023186"/>
    </source>
</evidence>
<dbReference type="InterPro" id="IPR013126">
    <property type="entry name" value="Hsp_70_fam"/>
</dbReference>
<evidence type="ECO:0000256" key="8">
    <source>
        <dbReference type="RuleBase" id="RU003322"/>
    </source>
</evidence>
<gene>
    <name evidence="11" type="primary">dnaK_2</name>
    <name evidence="7" type="synonym">dnaK</name>
    <name evidence="11" type="ORF">GTS_48720</name>
</gene>
<proteinExistence type="evidence at transcript level"/>
<dbReference type="SUPFAM" id="SSF100920">
    <property type="entry name" value="Heat shock protein 70kD (HSP70), peptide-binding domain"/>
    <property type="match status" value="1"/>
</dbReference>
<dbReference type="AlphaFoldDB" id="A0A4D4JFY3"/>